<feature type="domain" description="DUF927" evidence="1">
    <location>
        <begin position="23"/>
        <end position="301"/>
    </location>
</feature>
<dbReference type="Proteomes" id="UP000636888">
    <property type="component" value="Unassembled WGS sequence"/>
</dbReference>
<evidence type="ECO:0000313" key="2">
    <source>
        <dbReference type="EMBL" id="MBJ6724398.1"/>
    </source>
</evidence>
<name>A0A8J7IN11_9BACT</name>
<accession>A0A8J7IN11</accession>
<keyword evidence="3" id="KW-1185">Reference proteome</keyword>
<comment type="caution">
    <text evidence="2">The sequence shown here is derived from an EMBL/GenBank/DDBJ whole genome shotgun (WGS) entry which is preliminary data.</text>
</comment>
<reference evidence="2" key="1">
    <citation type="submission" date="2020-12" db="EMBL/GenBank/DDBJ databases">
        <title>Geomonas sp. Red875, isolated from river sediment.</title>
        <authorList>
            <person name="Xu Z."/>
            <person name="Zhang Z."/>
            <person name="Masuda Y."/>
            <person name="Itoh H."/>
            <person name="Senoo K."/>
        </authorList>
    </citation>
    <scope>NUCLEOTIDE SEQUENCE</scope>
    <source>
        <strain evidence="2">Red875</strain>
    </source>
</reference>
<gene>
    <name evidence="2" type="ORF">JFN93_06735</name>
</gene>
<dbReference type="Pfam" id="PF06048">
    <property type="entry name" value="DUF927"/>
    <property type="match status" value="1"/>
</dbReference>
<evidence type="ECO:0000259" key="1">
    <source>
        <dbReference type="Pfam" id="PF06048"/>
    </source>
</evidence>
<proteinExistence type="predicted"/>
<dbReference type="RefSeq" id="WP_199383250.1">
    <property type="nucleotide sequence ID" value="NZ_JAEMHM010000005.1"/>
</dbReference>
<protein>
    <submittedName>
        <fullName evidence="2">DUF927 domain-containing protein</fullName>
    </submittedName>
</protein>
<dbReference type="EMBL" id="JAEMHM010000005">
    <property type="protein sequence ID" value="MBJ6724398.1"/>
    <property type="molecule type" value="Genomic_DNA"/>
</dbReference>
<sequence>MGKILEMLNSFGSATQQRFVNMASGVFFIPQASKKGETPDPIWLSSPLEIVAFTRDTAQENWGRLLSFHDPDGHRHQLSIPMAMLSGGGEECLRLLLSGGLTITTNAPHRKLLISYIQEYHPKSRTMARCTDRIGWHQSGTYVLPEQSFGSSDELIIYQSPHGSTHAFEQKGELADWQRTVGGLCIGNSRLAFAVSAAFAGPLLSLIGAESGGFNFCGGSSSGKTTALQVAISICGGPKYMQRWRGTVNGLEATAALHNDGFLALDELAQVDPRVAGEVVYMIANESGKARATKTCGAKQKATWRLIFLSAGEISLSTHMASAGKESMAGQETRLADVPADAGKGFGIFENLHGIEHPSKFADVLKQGSATHYGTPLVAWLEKLTQISQQAVASNVKAKQKEFLSALAIEGAGGQVYRVAERFAIVAAAGEVATGFGITGWEPGEAFRSATSCFRAWLDGRGGTDQSEYDKMKLRLRHFLEQHGDSRFTTIDDDRPVPNRAGFRSRDAKSGLYEYYILTGCWKKDVCAGFDSKAMARYLAECGFLKLSSKGEAYVTKRFPGLPSTKCYHVLPSLFDDSEPASEPSESASIIDNAVIDQVFQTTPVNLASTSSETQALFLSENVGKTSNKSNVVYNDDDLPF</sequence>
<dbReference type="InterPro" id="IPR009270">
    <property type="entry name" value="DUF927"/>
</dbReference>
<dbReference type="AlphaFoldDB" id="A0A8J7IN11"/>
<evidence type="ECO:0000313" key="3">
    <source>
        <dbReference type="Proteomes" id="UP000636888"/>
    </source>
</evidence>
<organism evidence="2 3">
    <name type="scientific">Geomesophilobacter sediminis</name>
    <dbReference type="NCBI Taxonomy" id="2798584"/>
    <lineage>
        <taxon>Bacteria</taxon>
        <taxon>Pseudomonadati</taxon>
        <taxon>Thermodesulfobacteriota</taxon>
        <taxon>Desulfuromonadia</taxon>
        <taxon>Geobacterales</taxon>
        <taxon>Geobacteraceae</taxon>
        <taxon>Geomesophilobacter</taxon>
    </lineage>
</organism>